<feature type="transmembrane region" description="Helical" evidence="9">
    <location>
        <begin position="45"/>
        <end position="62"/>
    </location>
</feature>
<evidence type="ECO:0000256" key="5">
    <source>
        <dbReference type="ARBA" id="ARBA00022989"/>
    </source>
</evidence>
<reference evidence="10 11" key="1">
    <citation type="submission" date="2018-06" db="EMBL/GenBank/DDBJ databases">
        <title>Spongiibacterium sp. HME9304 Genome sequencing and assembly.</title>
        <authorList>
            <person name="Kang H."/>
            <person name="Kim H."/>
            <person name="Joh K."/>
        </authorList>
    </citation>
    <scope>NUCLEOTIDE SEQUENCE [LARGE SCALE GENOMIC DNA]</scope>
    <source>
        <strain evidence="10 11">HME9304</strain>
    </source>
</reference>
<comment type="similarity">
    <text evidence="8">Belongs to the anion channel-forming bestrophin (TC 1.A.46) family.</text>
</comment>
<keyword evidence="4 9" id="KW-0812">Transmembrane</keyword>
<proteinExistence type="inferred from homology"/>
<sequence>MYVKRNIGWGLVLRYAWKNLIFFTLYAAVVYGVYFILGWTFIDLPFQPITVIGIAVSFYIGFKNSQSYDRFWEGRKIWGGIVNYSRTWAIQVLSFVHSDDPKKDREMQKSMIHRHIAWLNALRVQLRQPKSWSIKENRKVEKIFDKHGERNISCNEAYNYVSMREFSDLRKRVNPATHLVKNQALDVTQLRKDDILDGFQEDQMQSVLEEFYNLQGKCERIKNTPFPRQYAFFSKVFTWIFVLLIPFGLLNVFKGHNETFSLNGMDWLIFLQIFFSILISWIFTTMEVVGDNSEDPFEGRINDVPMTALCRTIEIDLRDMLDEEELPEPVKAKDNILY</sequence>
<dbReference type="AlphaFoldDB" id="A0A2Z4LRU4"/>
<evidence type="ECO:0000256" key="1">
    <source>
        <dbReference type="ARBA" id="ARBA00004651"/>
    </source>
</evidence>
<feature type="transmembrane region" description="Helical" evidence="9">
    <location>
        <begin position="265"/>
        <end position="283"/>
    </location>
</feature>
<keyword evidence="11" id="KW-1185">Reference proteome</keyword>
<evidence type="ECO:0000256" key="7">
    <source>
        <dbReference type="ARBA" id="ARBA00023136"/>
    </source>
</evidence>
<dbReference type="GO" id="GO:0005254">
    <property type="term" value="F:chloride channel activity"/>
    <property type="evidence" value="ECO:0007669"/>
    <property type="project" value="InterPro"/>
</dbReference>
<organism evidence="10 11">
    <name type="scientific">Flagellimonas maritima</name>
    <dbReference type="NCBI Taxonomy" id="1383885"/>
    <lineage>
        <taxon>Bacteria</taxon>
        <taxon>Pseudomonadati</taxon>
        <taxon>Bacteroidota</taxon>
        <taxon>Flavobacteriia</taxon>
        <taxon>Flavobacteriales</taxon>
        <taxon>Flavobacteriaceae</taxon>
        <taxon>Flagellimonas</taxon>
    </lineage>
</organism>
<dbReference type="OrthoDB" id="445589at2"/>
<evidence type="ECO:0000256" key="8">
    <source>
        <dbReference type="ARBA" id="ARBA00034708"/>
    </source>
</evidence>
<dbReference type="PANTHER" id="PTHR33281:SF19">
    <property type="entry name" value="VOLTAGE-DEPENDENT ANION CHANNEL-FORMING PROTEIN YNEE"/>
    <property type="match status" value="1"/>
</dbReference>
<evidence type="ECO:0000256" key="6">
    <source>
        <dbReference type="ARBA" id="ARBA00023065"/>
    </source>
</evidence>
<dbReference type="InterPro" id="IPR044669">
    <property type="entry name" value="YneE/VCCN1/2-like"/>
</dbReference>
<keyword evidence="3" id="KW-1003">Cell membrane</keyword>
<keyword evidence="7 9" id="KW-0472">Membrane</keyword>
<feature type="transmembrane region" description="Helical" evidence="9">
    <location>
        <begin position="20"/>
        <end position="39"/>
    </location>
</feature>
<evidence type="ECO:0000256" key="3">
    <source>
        <dbReference type="ARBA" id="ARBA00022475"/>
    </source>
</evidence>
<dbReference type="EMBL" id="CP030104">
    <property type="protein sequence ID" value="AWX44294.1"/>
    <property type="molecule type" value="Genomic_DNA"/>
</dbReference>
<evidence type="ECO:0000313" key="11">
    <source>
        <dbReference type="Proteomes" id="UP000248536"/>
    </source>
</evidence>
<keyword evidence="2" id="KW-0813">Transport</keyword>
<evidence type="ECO:0000256" key="2">
    <source>
        <dbReference type="ARBA" id="ARBA00022448"/>
    </source>
</evidence>
<evidence type="ECO:0000313" key="10">
    <source>
        <dbReference type="EMBL" id="AWX44294.1"/>
    </source>
</evidence>
<name>A0A2Z4LRU4_9FLAO</name>
<accession>A0A2Z4LRU4</accession>
<evidence type="ECO:0000256" key="9">
    <source>
        <dbReference type="SAM" id="Phobius"/>
    </source>
</evidence>
<dbReference type="Proteomes" id="UP000248536">
    <property type="component" value="Chromosome"/>
</dbReference>
<dbReference type="GO" id="GO:0005886">
    <property type="term" value="C:plasma membrane"/>
    <property type="evidence" value="ECO:0007669"/>
    <property type="project" value="UniProtKB-SubCell"/>
</dbReference>
<dbReference type="KEGG" id="spon:HME9304_01294"/>
<dbReference type="PANTHER" id="PTHR33281">
    <property type="entry name" value="UPF0187 PROTEIN YNEE"/>
    <property type="match status" value="1"/>
</dbReference>
<keyword evidence="6" id="KW-0406">Ion transport</keyword>
<protein>
    <submittedName>
        <fullName evidence="10">UPF0187 protein</fullName>
    </submittedName>
</protein>
<gene>
    <name evidence="10" type="ORF">HME9304_01294</name>
</gene>
<keyword evidence="5 9" id="KW-1133">Transmembrane helix</keyword>
<dbReference type="RefSeq" id="WP_112377781.1">
    <property type="nucleotide sequence ID" value="NZ_CP030104.1"/>
</dbReference>
<feature type="transmembrane region" description="Helical" evidence="9">
    <location>
        <begin position="230"/>
        <end position="253"/>
    </location>
</feature>
<comment type="subcellular location">
    <subcellularLocation>
        <location evidence="1">Cell membrane</location>
        <topology evidence="1">Multi-pass membrane protein</topology>
    </subcellularLocation>
</comment>
<evidence type="ECO:0000256" key="4">
    <source>
        <dbReference type="ARBA" id="ARBA00022692"/>
    </source>
</evidence>
<dbReference type="Pfam" id="PF25539">
    <property type="entry name" value="Bestrophin_2"/>
    <property type="match status" value="1"/>
</dbReference>